<name>A0A7J6YKE7_TRYCR</name>
<dbReference type="Proteomes" id="UP000583944">
    <property type="component" value="Unassembled WGS sequence"/>
</dbReference>
<dbReference type="VEuPathDB" id="TriTrypDB:BCY84_00811"/>
<dbReference type="OrthoDB" id="245457at2759"/>
<dbReference type="VEuPathDB" id="TriTrypDB:ECC02_000171"/>
<reference evidence="1 2" key="1">
    <citation type="journal article" date="2019" name="Genome Biol. Evol.">
        <title>Nanopore Sequencing Significantly Improves Genome Assembly of the Protozoan Parasite Trypanosoma cruzi.</title>
        <authorList>
            <person name="Diaz-Viraque F."/>
            <person name="Pita S."/>
            <person name="Greif G."/>
            <person name="de Souza R.C.M."/>
            <person name="Iraola G."/>
            <person name="Robello C."/>
        </authorList>
    </citation>
    <scope>NUCLEOTIDE SEQUENCE [LARGE SCALE GENOMIC DNA]</scope>
    <source>
        <strain evidence="1 2">Berenice</strain>
    </source>
</reference>
<evidence type="ECO:0000313" key="2">
    <source>
        <dbReference type="Proteomes" id="UP000583944"/>
    </source>
</evidence>
<sequence length="240" mass="26317">MGEWGDCGEEAAHLCAVQQLLQAFLETPSRVVLLSAALGEMLGVVVRQQQAINKIVASLQIAGEERMQELTALSQSVADILQDTIKRTALAISELRGQIPKQQCMSGAGFFYEEKCVELKREIGDLRRLVIERLQHDSMGADMNGQSSAIQSELVATGEKVRNLGAQQSLLLELLDLRKMLLHHGYTGDASVDLRQLRLLDTTAKVKLMHQLPCFHVLVRALVSTECHLLAGASSMSSID</sequence>
<accession>A0A7J6YKE7</accession>
<dbReference type="EMBL" id="JABDHM010000001">
    <property type="protein sequence ID" value="KAF5226670.1"/>
    <property type="molecule type" value="Genomic_DNA"/>
</dbReference>
<protein>
    <submittedName>
        <fullName evidence="1">Uncharacterized protein</fullName>
    </submittedName>
</protein>
<gene>
    <name evidence="1" type="ORF">ECC02_000171</name>
</gene>
<organism evidence="1 2">
    <name type="scientific">Trypanosoma cruzi</name>
    <dbReference type="NCBI Taxonomy" id="5693"/>
    <lineage>
        <taxon>Eukaryota</taxon>
        <taxon>Discoba</taxon>
        <taxon>Euglenozoa</taxon>
        <taxon>Kinetoplastea</taxon>
        <taxon>Metakinetoplastina</taxon>
        <taxon>Trypanosomatida</taxon>
        <taxon>Trypanosomatidae</taxon>
        <taxon>Trypanosoma</taxon>
        <taxon>Schizotrypanum</taxon>
    </lineage>
</organism>
<comment type="caution">
    <text evidence="1">The sequence shown here is derived from an EMBL/GenBank/DDBJ whole genome shotgun (WGS) entry which is preliminary data.</text>
</comment>
<dbReference type="OMA" id="HDTINRT"/>
<dbReference type="AlphaFoldDB" id="A0A7J6YKE7"/>
<evidence type="ECO:0000313" key="1">
    <source>
        <dbReference type="EMBL" id="KAF5226670.1"/>
    </source>
</evidence>
<dbReference type="SMR" id="A0A7J6YKE7"/>
<proteinExistence type="predicted"/>